<reference evidence="1 2" key="1">
    <citation type="submission" date="2016-07" db="EMBL/GenBank/DDBJ databases">
        <title>Multiple horizontal gene transfer events from other fungi enriched the ability of initially mycotrophic Trichoderma (Ascomycota) to feed on dead plant biomass.</title>
        <authorList>
            <consortium name="DOE Joint Genome Institute"/>
            <person name="Aerts A."/>
            <person name="Atanasova L."/>
            <person name="Chenthamara K."/>
            <person name="Zhang J."/>
            <person name="Grujic M."/>
            <person name="Henrissat B."/>
            <person name="Kuo A."/>
            <person name="Salamov A."/>
            <person name="Lipzen A."/>
            <person name="Labutti K."/>
            <person name="Barry K."/>
            <person name="Miao Y."/>
            <person name="Rahimi M.J."/>
            <person name="Shen Q."/>
            <person name="Grigoriev I.V."/>
            <person name="Kubicek C.P."/>
            <person name="Druzhinina I.S."/>
        </authorList>
    </citation>
    <scope>NUCLEOTIDE SEQUENCE [LARGE SCALE GENOMIC DNA]</scope>
    <source>
        <strain evidence="1 2">ATCC 18648</strain>
    </source>
</reference>
<proteinExistence type="predicted"/>
<evidence type="ECO:0000313" key="1">
    <source>
        <dbReference type="EMBL" id="PTB71845.1"/>
    </source>
</evidence>
<dbReference type="AlphaFoldDB" id="A0A2T4BRD4"/>
<name>A0A2T4BRD4_TRILO</name>
<keyword evidence="2" id="KW-1185">Reference proteome</keyword>
<organism evidence="1 2">
    <name type="scientific">Trichoderma longibrachiatum ATCC 18648</name>
    <dbReference type="NCBI Taxonomy" id="983965"/>
    <lineage>
        <taxon>Eukaryota</taxon>
        <taxon>Fungi</taxon>
        <taxon>Dikarya</taxon>
        <taxon>Ascomycota</taxon>
        <taxon>Pezizomycotina</taxon>
        <taxon>Sordariomycetes</taxon>
        <taxon>Hypocreomycetidae</taxon>
        <taxon>Hypocreales</taxon>
        <taxon>Hypocreaceae</taxon>
        <taxon>Trichoderma</taxon>
    </lineage>
</organism>
<sequence length="80" mass="8819">MITAVCPQSAGLVLRQPGGGLRDACQRQCLFLCSYIDAAPSQFVPPYDSTSIYGRRLNPRVAILDLLKQVRTQSVSAWHL</sequence>
<evidence type="ECO:0000313" key="2">
    <source>
        <dbReference type="Proteomes" id="UP000240760"/>
    </source>
</evidence>
<accession>A0A2T4BRD4</accession>
<dbReference type="EMBL" id="KZ679145">
    <property type="protein sequence ID" value="PTB71845.1"/>
    <property type="molecule type" value="Genomic_DNA"/>
</dbReference>
<dbReference type="Proteomes" id="UP000240760">
    <property type="component" value="Unassembled WGS sequence"/>
</dbReference>
<protein>
    <submittedName>
        <fullName evidence="1">Uncharacterized protein</fullName>
    </submittedName>
</protein>
<gene>
    <name evidence="1" type="ORF">M440DRAFT_1406133</name>
</gene>